<protein>
    <recommendedName>
        <fullName evidence="1">DUF6841 domain-containing protein</fullName>
    </recommendedName>
</protein>
<dbReference type="OrthoDB" id="7595268at2"/>
<proteinExistence type="predicted"/>
<dbReference type="SUPFAM" id="SSF54427">
    <property type="entry name" value="NTF2-like"/>
    <property type="match status" value="1"/>
</dbReference>
<reference evidence="2 3" key="1">
    <citation type="submission" date="2018-05" db="EMBL/GenBank/DDBJ databases">
        <title>Description of Sphingomonas pokkalii sp nov, isolated from the rhizosphere of saline tolerant pokkali rice and its draft genome analysis.</title>
        <authorList>
            <person name="Menon R."/>
            <person name="Kumari S."/>
            <person name="Rameshkumar N."/>
        </authorList>
    </citation>
    <scope>NUCLEOTIDE SEQUENCE [LARGE SCALE GENOMIC DNA]</scope>
    <source>
        <strain evidence="2 3">L3B27</strain>
    </source>
</reference>
<dbReference type="Pfam" id="PF20795">
    <property type="entry name" value="DUF6841"/>
    <property type="match status" value="1"/>
</dbReference>
<evidence type="ECO:0000259" key="1">
    <source>
        <dbReference type="Pfam" id="PF20795"/>
    </source>
</evidence>
<evidence type="ECO:0000313" key="3">
    <source>
        <dbReference type="Proteomes" id="UP000245890"/>
    </source>
</evidence>
<feature type="domain" description="DUF6841" evidence="1">
    <location>
        <begin position="46"/>
        <end position="149"/>
    </location>
</feature>
<name>A0A2U0SB79_9SPHN</name>
<evidence type="ECO:0000313" key="2">
    <source>
        <dbReference type="EMBL" id="PVX28642.1"/>
    </source>
</evidence>
<dbReference type="Gene3D" id="3.10.450.50">
    <property type="match status" value="1"/>
</dbReference>
<dbReference type="AlphaFoldDB" id="A0A2U0SB79"/>
<sequence length="161" mass="17135">MLPCSGTRAAQADWLAQGASPMTDQDSVAAVQALLFDYIEKFNSGDFTAAAASYHFPFSWIIGTGIATAFTAEDFITRMHAMRDGLLAQGFERSELVACTVRMLGADAALAGVEVVRHFGDGRETETTGGTYTVHHDGAQWRLANIIGHPIEAIVGRGGAD</sequence>
<accession>A0A2U0SB79</accession>
<dbReference type="InterPro" id="IPR049219">
    <property type="entry name" value="DUF6841"/>
</dbReference>
<dbReference type="Proteomes" id="UP000245890">
    <property type="component" value="Unassembled WGS sequence"/>
</dbReference>
<keyword evidence="3" id="KW-1185">Reference proteome</keyword>
<comment type="caution">
    <text evidence="2">The sequence shown here is derived from an EMBL/GenBank/DDBJ whole genome shotgun (WGS) entry which is preliminary data.</text>
</comment>
<gene>
    <name evidence="2" type="ORF">DD559_04260</name>
</gene>
<organism evidence="2 3">
    <name type="scientific">Sphingomonas pokkalii</name>
    <dbReference type="NCBI Taxonomy" id="2175090"/>
    <lineage>
        <taxon>Bacteria</taxon>
        <taxon>Pseudomonadati</taxon>
        <taxon>Pseudomonadota</taxon>
        <taxon>Alphaproteobacteria</taxon>
        <taxon>Sphingomonadales</taxon>
        <taxon>Sphingomonadaceae</taxon>
        <taxon>Sphingomonas</taxon>
    </lineage>
</organism>
<dbReference type="EMBL" id="QENQ01000001">
    <property type="protein sequence ID" value="PVX28642.1"/>
    <property type="molecule type" value="Genomic_DNA"/>
</dbReference>
<dbReference type="InterPro" id="IPR032710">
    <property type="entry name" value="NTF2-like_dom_sf"/>
</dbReference>